<evidence type="ECO:0008006" key="4">
    <source>
        <dbReference type="Google" id="ProtNLM"/>
    </source>
</evidence>
<dbReference type="STRING" id="356882.A0A423X9Y7"/>
<reference evidence="2 3" key="1">
    <citation type="submission" date="2015-09" db="EMBL/GenBank/DDBJ databases">
        <title>Host preference determinants of Valsa canker pathogens revealed by comparative genomics.</title>
        <authorList>
            <person name="Yin Z."/>
            <person name="Huang L."/>
        </authorList>
    </citation>
    <scope>NUCLEOTIDE SEQUENCE [LARGE SCALE GENOMIC DNA]</scope>
    <source>
        <strain evidence="2 3">03-1</strain>
    </source>
</reference>
<evidence type="ECO:0000313" key="2">
    <source>
        <dbReference type="EMBL" id="ROW12714.1"/>
    </source>
</evidence>
<sequence length="147" mass="16153">MFNMLLAALLGIGLVQCAPTDSFTPVLHTPNKTYEVIELDWTIQVNNTATPYDLNITGTIEDVLNGLAKVDPVAAAVINKTINSQLHGPIWWCNDNKVTKILDSFDQIADGAENLFDLCNPNWKHAGFSGQQFYDDGWNVVVRGASC</sequence>
<keyword evidence="3" id="KW-1185">Reference proteome</keyword>
<accession>A0A423X9Y7</accession>
<protein>
    <recommendedName>
        <fullName evidence="4">Ecp2 effector protein domain-containing protein</fullName>
    </recommendedName>
</protein>
<comment type="caution">
    <text evidence="2">The sequence shown here is derived from an EMBL/GenBank/DDBJ whole genome shotgun (WGS) entry which is preliminary data.</text>
</comment>
<dbReference type="PANTHER" id="PTHR35605">
    <property type="entry name" value="ECP2 EFFECTOR PROTEIN DOMAIN-CONTAINING PROTEIN-RELATED"/>
    <property type="match status" value="1"/>
</dbReference>
<feature type="chain" id="PRO_5019390760" description="Ecp2 effector protein domain-containing protein" evidence="1">
    <location>
        <begin position="18"/>
        <end position="147"/>
    </location>
</feature>
<dbReference type="Proteomes" id="UP000283895">
    <property type="component" value="Unassembled WGS sequence"/>
</dbReference>
<organism evidence="2 3">
    <name type="scientific">Cytospora schulzeri</name>
    <dbReference type="NCBI Taxonomy" id="448051"/>
    <lineage>
        <taxon>Eukaryota</taxon>
        <taxon>Fungi</taxon>
        <taxon>Dikarya</taxon>
        <taxon>Ascomycota</taxon>
        <taxon>Pezizomycotina</taxon>
        <taxon>Sordariomycetes</taxon>
        <taxon>Sordariomycetidae</taxon>
        <taxon>Diaporthales</taxon>
        <taxon>Cytosporaceae</taxon>
        <taxon>Cytospora</taxon>
    </lineage>
</organism>
<dbReference type="PANTHER" id="PTHR35605:SF1">
    <property type="entry name" value="ECP2 EFFECTOR PROTEIN DOMAIN-CONTAINING PROTEIN-RELATED"/>
    <property type="match status" value="1"/>
</dbReference>
<dbReference type="OrthoDB" id="5204775at2759"/>
<dbReference type="EMBL" id="LKEA01000001">
    <property type="protein sequence ID" value="ROW12714.1"/>
    <property type="molecule type" value="Genomic_DNA"/>
</dbReference>
<keyword evidence="1" id="KW-0732">Signal</keyword>
<proteinExistence type="predicted"/>
<evidence type="ECO:0000313" key="3">
    <source>
        <dbReference type="Proteomes" id="UP000283895"/>
    </source>
</evidence>
<dbReference type="AlphaFoldDB" id="A0A423X9Y7"/>
<feature type="signal peptide" evidence="1">
    <location>
        <begin position="1"/>
        <end position="17"/>
    </location>
</feature>
<name>A0A423X9Y7_9PEZI</name>
<gene>
    <name evidence="2" type="ORF">VMCG_00602</name>
</gene>
<evidence type="ECO:0000256" key="1">
    <source>
        <dbReference type="SAM" id="SignalP"/>
    </source>
</evidence>